<comment type="caution">
    <text evidence="2">The sequence shown here is derived from an EMBL/GenBank/DDBJ whole genome shotgun (WGS) entry which is preliminary data.</text>
</comment>
<feature type="chain" id="PRO_5031030739" evidence="1">
    <location>
        <begin position="28"/>
        <end position="55"/>
    </location>
</feature>
<dbReference type="Proteomes" id="UP000547674">
    <property type="component" value="Unassembled WGS sequence"/>
</dbReference>
<reference evidence="2 3" key="1">
    <citation type="submission" date="2020-03" db="EMBL/GenBank/DDBJ databases">
        <title>Metabolic flexibility allows generalist bacteria to become dominant in a frequently disturbed ecosystem.</title>
        <authorList>
            <person name="Chen Y.-J."/>
            <person name="Leung P.M."/>
            <person name="Bay S.K."/>
            <person name="Hugenholtz P."/>
            <person name="Kessler A.J."/>
            <person name="Shelley G."/>
            <person name="Waite D.W."/>
            <person name="Cook P.L."/>
            <person name="Greening C."/>
        </authorList>
    </citation>
    <scope>NUCLEOTIDE SEQUENCE [LARGE SCALE GENOMIC DNA]</scope>
    <source>
        <strain evidence="2">SS_bin_28</strain>
    </source>
</reference>
<gene>
    <name evidence="2" type="ORF">HKN21_08490</name>
</gene>
<keyword evidence="1" id="KW-0732">Signal</keyword>
<evidence type="ECO:0000313" key="3">
    <source>
        <dbReference type="Proteomes" id="UP000547674"/>
    </source>
</evidence>
<accession>A0A7Y2H295</accession>
<protein>
    <submittedName>
        <fullName evidence="2">Uncharacterized protein</fullName>
    </submittedName>
</protein>
<evidence type="ECO:0000313" key="2">
    <source>
        <dbReference type="EMBL" id="NNF06785.1"/>
    </source>
</evidence>
<organism evidence="2 3">
    <name type="scientific">Eiseniibacteriota bacterium</name>
    <dbReference type="NCBI Taxonomy" id="2212470"/>
    <lineage>
        <taxon>Bacteria</taxon>
        <taxon>Candidatus Eiseniibacteriota</taxon>
    </lineage>
</organism>
<feature type="signal peptide" evidence="1">
    <location>
        <begin position="1"/>
        <end position="27"/>
    </location>
</feature>
<feature type="non-terminal residue" evidence="2">
    <location>
        <position position="55"/>
    </location>
</feature>
<proteinExistence type="predicted"/>
<dbReference type="AlphaFoldDB" id="A0A7Y2H295"/>
<sequence>MNAKHRLLTRLTLSAVALLTVVGMASAQIQDPRDMDFPKLNDIVTPEVKRVTLPN</sequence>
<name>A0A7Y2H295_UNCEI</name>
<evidence type="ECO:0000256" key="1">
    <source>
        <dbReference type="SAM" id="SignalP"/>
    </source>
</evidence>
<dbReference type="EMBL" id="JABDJR010000333">
    <property type="protein sequence ID" value="NNF06785.1"/>
    <property type="molecule type" value="Genomic_DNA"/>
</dbReference>